<gene>
    <name evidence="4" type="ORF">M0813_29961</name>
</gene>
<keyword evidence="1" id="KW-0862">Zinc</keyword>
<evidence type="ECO:0000313" key="4">
    <source>
        <dbReference type="EMBL" id="KAJ6233653.1"/>
    </source>
</evidence>
<proteinExistence type="predicted"/>
<dbReference type="CDD" id="cd19757">
    <property type="entry name" value="Bbox1"/>
    <property type="match status" value="1"/>
</dbReference>
<organism evidence="4 5">
    <name type="scientific">Anaeramoeba flamelloides</name>
    <dbReference type="NCBI Taxonomy" id="1746091"/>
    <lineage>
        <taxon>Eukaryota</taxon>
        <taxon>Metamonada</taxon>
        <taxon>Anaeramoebidae</taxon>
        <taxon>Anaeramoeba</taxon>
    </lineage>
</organism>
<evidence type="ECO:0000256" key="2">
    <source>
        <dbReference type="SAM" id="MobiDB-lite"/>
    </source>
</evidence>
<keyword evidence="1" id="KW-0863">Zinc-finger</keyword>
<evidence type="ECO:0000313" key="5">
    <source>
        <dbReference type="Proteomes" id="UP001150062"/>
    </source>
</evidence>
<comment type="caution">
    <text evidence="4">The sequence shown here is derived from an EMBL/GenBank/DDBJ whole genome shotgun (WGS) entry which is preliminary data.</text>
</comment>
<dbReference type="Pfam" id="PF00643">
    <property type="entry name" value="zf-B_box"/>
    <property type="match status" value="1"/>
</dbReference>
<name>A0ABQ8XM12_9EUKA</name>
<evidence type="ECO:0000256" key="1">
    <source>
        <dbReference type="PROSITE-ProRule" id="PRU00024"/>
    </source>
</evidence>
<evidence type="ECO:0000259" key="3">
    <source>
        <dbReference type="PROSITE" id="PS50119"/>
    </source>
</evidence>
<dbReference type="PROSITE" id="PS50119">
    <property type="entry name" value="ZF_BBOX"/>
    <property type="match status" value="1"/>
</dbReference>
<dbReference type="InterPro" id="IPR000315">
    <property type="entry name" value="Znf_B-box"/>
</dbReference>
<keyword evidence="5" id="KW-1185">Reference proteome</keyword>
<feature type="compositionally biased region" description="Basic residues" evidence="2">
    <location>
        <begin position="46"/>
        <end position="63"/>
    </location>
</feature>
<protein>
    <submittedName>
        <fullName evidence="4">Motif protein trim9</fullName>
    </submittedName>
</protein>
<feature type="compositionally biased region" description="Basic residues" evidence="2">
    <location>
        <begin position="17"/>
        <end position="38"/>
    </location>
</feature>
<feature type="domain" description="B box-type" evidence="3">
    <location>
        <begin position="82"/>
        <end position="123"/>
    </location>
</feature>
<keyword evidence="1" id="KW-0479">Metal-binding</keyword>
<dbReference type="Proteomes" id="UP001150062">
    <property type="component" value="Unassembled WGS sequence"/>
</dbReference>
<reference evidence="4" key="1">
    <citation type="submission" date="2022-08" db="EMBL/GenBank/DDBJ databases">
        <title>Novel sulfate-reducing endosymbionts in the free-living metamonad Anaeramoeba.</title>
        <authorList>
            <person name="Jerlstrom-Hultqvist J."/>
            <person name="Cepicka I."/>
            <person name="Gallot-Lavallee L."/>
            <person name="Salas-Leiva D."/>
            <person name="Curtis B.A."/>
            <person name="Zahonova K."/>
            <person name="Pipaliya S."/>
            <person name="Dacks J."/>
            <person name="Roger A.J."/>
        </authorList>
    </citation>
    <scope>NUCLEOTIDE SEQUENCE</scope>
    <source>
        <strain evidence="4">Schooner1</strain>
    </source>
</reference>
<feature type="region of interest" description="Disordered" evidence="2">
    <location>
        <begin position="1"/>
        <end position="70"/>
    </location>
</feature>
<sequence length="330" mass="39849">MSQNRPVDPNLLCSKEKQKKKQKKKNQQKNKHKQKKMNKNKDSQSKKYKNHKQKKKNKNKKTHSKTEKKITKLVQITQPVEKRIPTCQNCNEKKSQFYCTKCEVYYCAKCEEQMHRTVLKKHKKHLYEAPYIELDEILLKKNYKPPTTLDHYLLNENSDYLEYKNKTNEKNIFFSKKCLSGGIHEIEMQIHSFVTKDFRNQLKLGVINQKHFEKFKTKNELEDIYYLRIQQENEDSNYKFKAEKRVDNILRKKYFSGETISIYTINFQSNPIIMRLDMEKKKIIFKYGEKKVGKLSKIPNKVYVFVQLYEPRYFHNKLLFSHRGPVLLKK</sequence>
<accession>A0ABQ8XM12</accession>
<dbReference type="EMBL" id="JAOAOG010000276">
    <property type="protein sequence ID" value="KAJ6233653.1"/>
    <property type="molecule type" value="Genomic_DNA"/>
</dbReference>